<dbReference type="AlphaFoldDB" id="A0AA35XBI8"/>
<accession>A0AA35XBI8</accession>
<feature type="compositionally biased region" description="Low complexity" evidence="1">
    <location>
        <begin position="8"/>
        <end position="52"/>
    </location>
</feature>
<dbReference type="EMBL" id="CASHTH010004028">
    <property type="protein sequence ID" value="CAI8052643.1"/>
    <property type="molecule type" value="Genomic_DNA"/>
</dbReference>
<evidence type="ECO:0000313" key="3">
    <source>
        <dbReference type="Proteomes" id="UP001174909"/>
    </source>
</evidence>
<evidence type="ECO:0000256" key="1">
    <source>
        <dbReference type="SAM" id="MobiDB-lite"/>
    </source>
</evidence>
<evidence type="ECO:0000313" key="2">
    <source>
        <dbReference type="EMBL" id="CAI8052643.1"/>
    </source>
</evidence>
<reference evidence="2" key="1">
    <citation type="submission" date="2023-03" db="EMBL/GenBank/DDBJ databases">
        <authorList>
            <person name="Steffen K."/>
            <person name="Cardenas P."/>
        </authorList>
    </citation>
    <scope>NUCLEOTIDE SEQUENCE</scope>
</reference>
<name>A0AA35XBI8_GEOBA</name>
<feature type="region of interest" description="Disordered" evidence="1">
    <location>
        <begin position="1"/>
        <end position="66"/>
    </location>
</feature>
<keyword evidence="3" id="KW-1185">Reference proteome</keyword>
<gene>
    <name evidence="2" type="ORF">GBAR_LOCUS28788</name>
</gene>
<protein>
    <submittedName>
        <fullName evidence="2">Uncharacterized protein</fullName>
    </submittedName>
</protein>
<proteinExistence type="predicted"/>
<sequence>MLTKRKSLQNLAAQNPQQQHQQSNQSLPQSSNLQQQQSQLSGGVSYSVSGSNMAGVNPAGTLHGIT</sequence>
<organism evidence="2 3">
    <name type="scientific">Geodia barretti</name>
    <name type="common">Barrett's horny sponge</name>
    <dbReference type="NCBI Taxonomy" id="519541"/>
    <lineage>
        <taxon>Eukaryota</taxon>
        <taxon>Metazoa</taxon>
        <taxon>Porifera</taxon>
        <taxon>Demospongiae</taxon>
        <taxon>Heteroscleromorpha</taxon>
        <taxon>Tetractinellida</taxon>
        <taxon>Astrophorina</taxon>
        <taxon>Geodiidae</taxon>
        <taxon>Geodia</taxon>
    </lineage>
</organism>
<comment type="caution">
    <text evidence="2">The sequence shown here is derived from an EMBL/GenBank/DDBJ whole genome shotgun (WGS) entry which is preliminary data.</text>
</comment>
<dbReference type="Proteomes" id="UP001174909">
    <property type="component" value="Unassembled WGS sequence"/>
</dbReference>